<dbReference type="Proteomes" id="UP000001593">
    <property type="component" value="Unassembled WGS sequence"/>
</dbReference>
<dbReference type="Gene3D" id="2.60.40.10">
    <property type="entry name" value="Immunoglobulins"/>
    <property type="match status" value="1"/>
</dbReference>
<dbReference type="HOGENOM" id="CLU_611543_0_0_1"/>
<dbReference type="InParanoid" id="A7S7X2"/>
<sequence>MYFPLYLISTVNKNTLKEFLHDWCRVRNIRTDWQGLLSPCVGKTQWGEYHTIFTRINMTDADTSYISLMDIRPAGDFSRISIQSQTSEGNRKLSGGDAWRVRVRGPSELAPTIIDHENGTYEVLFLALDAGEYRVVVYLDYTLCDGYRDPPEYWFMVGNIHGSNQVHGILGKESQYLCKPLWRGTPLVITIPPAQGPLRYDEFISLGFGDPLYCNQECGLLWDGYGRWFNGSWIPQIQAPSPLSRSARRKQGVLWVYGDSIAARLHSSIKNTLLCTDIFRRCDVTYNWVYTIQNATVEKNLNDFQDFRIDKILSELRQVLYRPEMDKHSTVLLNFGLHFVSSINFTAYQRLITRVLDMIAEQESDGKGMMQKRYKGGIIWKTTTPINREKFANPHHQARRFMTNQEDESDGEEGKRFDHAQTPLLVSKGQQAPVHRGRPSRRREGGFQRGFLIGRRF</sequence>
<reference evidence="3 4" key="1">
    <citation type="journal article" date="2007" name="Science">
        <title>Sea anemone genome reveals ancestral eumetazoan gene repertoire and genomic organization.</title>
        <authorList>
            <person name="Putnam N.H."/>
            <person name="Srivastava M."/>
            <person name="Hellsten U."/>
            <person name="Dirks B."/>
            <person name="Chapman J."/>
            <person name="Salamov A."/>
            <person name="Terry A."/>
            <person name="Shapiro H."/>
            <person name="Lindquist E."/>
            <person name="Kapitonov V.V."/>
            <person name="Jurka J."/>
            <person name="Genikhovich G."/>
            <person name="Grigoriev I.V."/>
            <person name="Lucas S.M."/>
            <person name="Steele R.E."/>
            <person name="Finnerty J.R."/>
            <person name="Technau U."/>
            <person name="Martindale M.Q."/>
            <person name="Rokhsar D.S."/>
        </authorList>
    </citation>
    <scope>NUCLEOTIDE SEQUENCE [LARGE SCALE GENOMIC DNA]</scope>
    <source>
        <strain evidence="4">CH2 X CH6</strain>
    </source>
</reference>
<dbReference type="PANTHER" id="PTHR16165">
    <property type="entry name" value="NXPE FAMILY MEMBER"/>
    <property type="match status" value="1"/>
</dbReference>
<name>A7S7X2_NEMVE</name>
<dbReference type="OMA" id="PPEYWFM"/>
<dbReference type="InterPro" id="IPR017868">
    <property type="entry name" value="Filamin/ABP280_repeat-like"/>
</dbReference>
<evidence type="ECO:0000313" key="4">
    <source>
        <dbReference type="Proteomes" id="UP000001593"/>
    </source>
</evidence>
<dbReference type="PROSITE" id="PS50194">
    <property type="entry name" value="FILAMIN_REPEAT"/>
    <property type="match status" value="1"/>
</dbReference>
<dbReference type="InterPro" id="IPR014756">
    <property type="entry name" value="Ig_E-set"/>
</dbReference>
<dbReference type="SUPFAM" id="SSF81296">
    <property type="entry name" value="E set domains"/>
    <property type="match status" value="1"/>
</dbReference>
<dbReference type="AlphaFoldDB" id="A7S7X2"/>
<feature type="repeat" description="Filamin" evidence="1">
    <location>
        <begin position="74"/>
        <end position="140"/>
    </location>
</feature>
<evidence type="ECO:0000256" key="1">
    <source>
        <dbReference type="PROSITE-ProRule" id="PRU00087"/>
    </source>
</evidence>
<protein>
    <submittedName>
        <fullName evidence="3">Uncharacterized protein</fullName>
    </submittedName>
</protein>
<evidence type="ECO:0000313" key="3">
    <source>
        <dbReference type="EMBL" id="EDO40196.1"/>
    </source>
</evidence>
<dbReference type="InterPro" id="IPR013783">
    <property type="entry name" value="Ig-like_fold"/>
</dbReference>
<keyword evidence="4" id="KW-1185">Reference proteome</keyword>
<proteinExistence type="predicted"/>
<feature type="region of interest" description="Disordered" evidence="2">
    <location>
        <begin position="421"/>
        <end position="457"/>
    </location>
</feature>
<dbReference type="EMBL" id="DS469595">
    <property type="protein sequence ID" value="EDO40196.1"/>
    <property type="molecule type" value="Genomic_DNA"/>
</dbReference>
<gene>
    <name evidence="3" type="ORF">NEMVEDRAFT_v1g208161</name>
</gene>
<dbReference type="PANTHER" id="PTHR16165:SF5">
    <property type="entry name" value="NXPE FAMILY MEMBER 3"/>
    <property type="match status" value="1"/>
</dbReference>
<evidence type="ECO:0000256" key="2">
    <source>
        <dbReference type="SAM" id="MobiDB-lite"/>
    </source>
</evidence>
<dbReference type="PhylomeDB" id="A7S7X2"/>
<organism evidence="3 4">
    <name type="scientific">Nematostella vectensis</name>
    <name type="common">Starlet sea anemone</name>
    <dbReference type="NCBI Taxonomy" id="45351"/>
    <lineage>
        <taxon>Eukaryota</taxon>
        <taxon>Metazoa</taxon>
        <taxon>Cnidaria</taxon>
        <taxon>Anthozoa</taxon>
        <taxon>Hexacorallia</taxon>
        <taxon>Actiniaria</taxon>
        <taxon>Edwardsiidae</taxon>
        <taxon>Nematostella</taxon>
    </lineage>
</organism>
<accession>A7S7X2</accession>